<dbReference type="Pfam" id="PF18731">
    <property type="entry name" value="HEPN_Swt1"/>
    <property type="match status" value="1"/>
</dbReference>
<dbReference type="InterPro" id="IPR007555">
    <property type="entry name" value="DUF499"/>
</dbReference>
<evidence type="ECO:0000259" key="2">
    <source>
        <dbReference type="Pfam" id="PF18731"/>
    </source>
</evidence>
<evidence type="ECO:0000313" key="4">
    <source>
        <dbReference type="Proteomes" id="UP000020529"/>
    </source>
</evidence>
<evidence type="ECO:0000256" key="1">
    <source>
        <dbReference type="SAM" id="MobiDB-lite"/>
    </source>
</evidence>
<sequence length="1101" mass="123929">MIMNDNLSKALSIFIEAMRPFVVGFLMEHFKNEPWEGVFFARLKPDKQNTWNKAVQSLSADSDRKQLVDYNNLANFAIAFKQELTDELGNSKETNKFISYLQEIQDVRNKCNHYQQLDEDEIDRAFGTMKLVAKLLQMPDLVTEIDTIRNRGSIPTIQPDALTIKEITSTVSFSEDSPLPAWYTNVYPHYDIRNGSLDESVFAANLGEVAMGIGQEVYSNPTMFFEKTYITAGLRNIANRVVRALNGEETDNRVISLQTGFGGGKTHTLISLYHITKTGKSLLSSAYTQHILESKVTPQFENAQVAVFTNNTTDVSQGRTTDDGITIYTLWGELAYQLGGLEGYNLIKKNDIERISPTANLFRPILEKSAPVLILIDELADYCNKASAVMIGKGSLSDQTIGFMQTLTEVVSSVPRCVLIATLPASATEVASSAIGQQILTALESRIVRVGTSIKPVEDEEIFEVVRRRLFDNIGNPEVIELVLNRYKNTYHNRRSDLPTQADRMEYINKMRKSYPFHPELIDMFRLKWGQDSRFQRTRGVLRLLASIVKDLWTRRGSLTGSQALIHTSDVNLSNLPTLTGTITSLMGSQWETVIHADVIGTSSNAYKIDNEDLNNNISKYNLTQGIATTILMASLGNLQNKGLTIEELKLCTLKPSAFNHSEVNSALSKLEQVAHYLYSTNVGSRSYWFQSKPNINILVNQAKAEIKHTDISGEIINRLNAQTRNVPGLKVLVNPTDDIPEQKSLTLVILGPEYATQPGNMNPKTQKQIEQIAQNKGNSSRIYRNTIFYLVCSETGLGMLHGKLLEYLACTKIQAEYSGQIEPEQKKDILDRKAEYDKQANALLISAYNIVCKYSVREGLEKIELKDFAQDFSSQLSRNLFDNIKEEEWLLEKTIGLGTLRSNSLYPTIEQPVQVRELYEAFLRFDDKPMIYGVATVSQSIQKYCENGDFNVACGELGNYNRIYHHESVPFLDVTDPQYWLVDKSINNQPQPEEDSTDKQPTDCSSPTEEKPEKADSSQPVDEIRKFKSIKVSGKVPVERWTDLFSSFVVPLKNNGLEIEISFKAKTTSLNPLDESAQVYKVVKESAMQLGLNLEEDSSF</sequence>
<reference evidence="3 4" key="1">
    <citation type="submission" date="2014-02" db="EMBL/GenBank/DDBJ databases">
        <authorList>
            <person name="Sears C."/>
            <person name="Carroll K."/>
            <person name="Sack B.R."/>
            <person name="Qadri F."/>
            <person name="Myers L.L."/>
            <person name="Chung G.-T."/>
            <person name="Escheverria P."/>
            <person name="Fraser C.M."/>
            <person name="Sadzewicz L."/>
            <person name="Shefchek K.A."/>
            <person name="Tallon L."/>
            <person name="Das S.P."/>
            <person name="Daugherty S."/>
            <person name="Mongodin E.F."/>
        </authorList>
    </citation>
    <scope>NUCLEOTIDE SEQUENCE [LARGE SCALE GENOMIC DNA]</scope>
    <source>
        <strain evidence="4">3988T(B)14</strain>
    </source>
</reference>
<dbReference type="InterPro" id="IPR041650">
    <property type="entry name" value="HEPN_Swt1"/>
</dbReference>
<feature type="compositionally biased region" description="Basic and acidic residues" evidence="1">
    <location>
        <begin position="1009"/>
        <end position="1022"/>
    </location>
</feature>
<protein>
    <recommendedName>
        <fullName evidence="2">Swt1-like HEPN domain-containing protein</fullName>
    </recommendedName>
</protein>
<feature type="domain" description="Swt1-like HEPN" evidence="2">
    <location>
        <begin position="9"/>
        <end position="133"/>
    </location>
</feature>
<name>A0A015TWP6_BACFG</name>
<feature type="region of interest" description="Disordered" evidence="1">
    <location>
        <begin position="988"/>
        <end position="1022"/>
    </location>
</feature>
<dbReference type="PATRIC" id="fig|1339315.3.peg.1835"/>
<gene>
    <name evidence="3" type="ORF">M124_1038</name>
</gene>
<dbReference type="AlphaFoldDB" id="A0A015TWP6"/>
<dbReference type="Proteomes" id="UP000020529">
    <property type="component" value="Unassembled WGS sequence"/>
</dbReference>
<evidence type="ECO:0000313" key="3">
    <source>
        <dbReference type="EMBL" id="EXY75216.1"/>
    </source>
</evidence>
<organism evidence="3 4">
    <name type="scientific">Bacteroides fragilis str. 3988T(B)14</name>
    <dbReference type="NCBI Taxonomy" id="1339315"/>
    <lineage>
        <taxon>Bacteria</taxon>
        <taxon>Pseudomonadati</taxon>
        <taxon>Bacteroidota</taxon>
        <taxon>Bacteroidia</taxon>
        <taxon>Bacteroidales</taxon>
        <taxon>Bacteroidaceae</taxon>
        <taxon>Bacteroides</taxon>
    </lineage>
</organism>
<accession>A0A015TWP6</accession>
<proteinExistence type="predicted"/>
<dbReference type="EMBL" id="JGCY01000246">
    <property type="protein sequence ID" value="EXY75216.1"/>
    <property type="molecule type" value="Genomic_DNA"/>
</dbReference>
<dbReference type="Pfam" id="PF04465">
    <property type="entry name" value="DUF499"/>
    <property type="match status" value="1"/>
</dbReference>
<comment type="caution">
    <text evidence="3">The sequence shown here is derived from an EMBL/GenBank/DDBJ whole genome shotgun (WGS) entry which is preliminary data.</text>
</comment>